<evidence type="ECO:0000313" key="2">
    <source>
        <dbReference type="Proteomes" id="UP000095237"/>
    </source>
</evidence>
<comment type="caution">
    <text evidence="1">The sequence shown here is derived from an EMBL/GenBank/DDBJ whole genome shotgun (WGS) entry which is preliminary data.</text>
</comment>
<dbReference type="Pfam" id="PF05597">
    <property type="entry name" value="Phasin"/>
    <property type="match status" value="1"/>
</dbReference>
<evidence type="ECO:0000313" key="1">
    <source>
        <dbReference type="EMBL" id="OEG69945.1"/>
    </source>
</evidence>
<organism evidence="1 2">
    <name type="scientific">Endomicrobium trichonymphae</name>
    <dbReference type="NCBI Taxonomy" id="1408204"/>
    <lineage>
        <taxon>Bacteria</taxon>
        <taxon>Pseudomonadati</taxon>
        <taxon>Elusimicrobiota</taxon>
        <taxon>Endomicrobiia</taxon>
        <taxon>Endomicrobiales</taxon>
        <taxon>Endomicrobiaceae</taxon>
        <taxon>Candidatus Endomicrobiellum</taxon>
    </lineage>
</organism>
<evidence type="ECO:0008006" key="3">
    <source>
        <dbReference type="Google" id="ProtNLM"/>
    </source>
</evidence>
<proteinExistence type="predicted"/>
<accession>A0A1E5IHR1</accession>
<gene>
    <name evidence="1" type="ORF">ATZ36_06870</name>
</gene>
<reference evidence="1 2" key="1">
    <citation type="submission" date="2015-11" db="EMBL/GenBank/DDBJ databases">
        <title>Evidence for parallel genomic evolution in an endosymbiosis of termite gut flagellates.</title>
        <authorList>
            <person name="Zheng H."/>
        </authorList>
    </citation>
    <scope>NUCLEOTIDE SEQUENCE [LARGE SCALE GENOMIC DNA]</scope>
    <source>
        <strain evidence="1 2">CET450</strain>
    </source>
</reference>
<sequence>MTNLKRVFYTAIGLALKGKKKVEETAKKFVESNKTENEEGKKFIDKALKYAETTKNGLSKKINETLKTTISKVGFITRKEADNLKNEIEKLKSQLHKSEKEKK</sequence>
<dbReference type="InterPro" id="IPR008769">
    <property type="entry name" value="PhaF_PhaI"/>
</dbReference>
<dbReference type="EMBL" id="LNVX01000520">
    <property type="protein sequence ID" value="OEG69945.1"/>
    <property type="molecule type" value="Genomic_DNA"/>
</dbReference>
<keyword evidence="2" id="KW-1185">Reference proteome</keyword>
<protein>
    <recommendedName>
        <fullName evidence="3">Phasin family protein</fullName>
    </recommendedName>
</protein>
<name>A0A1E5IHR1_ENDTX</name>
<dbReference type="AlphaFoldDB" id="A0A1E5IHR1"/>
<dbReference type="Proteomes" id="UP000095237">
    <property type="component" value="Unassembled WGS sequence"/>
</dbReference>